<sequence length="330" mass="36713">MQYLVLDVPDDIVLGNIDQIADDGTYLYLLQTQSAGAGVYVFDLATGFFKCKIGNRGRGPGEYVIPMSFTLTDNRICIVDGASQKVMSYDTGDDFRYVGDRETGDISYFERCDGNGHLVSGNNSYYSDLRFHDKCFLVMDSTFTIIDGMIDKAFVSGYITGPLKPAYVYDGKVRLYTQTVPVIYEYDGKDMTVVYRLSFDGFSFPSRNYMKKISRGGKDYTGTLRESGYISYYDFFETGDALMTLFMAGGERYLGLYSKPDGLSKVWSGEGMAEISPYGGSIFISGVVRDRFAIVLPVSELKKSVLPSRLGHLVSDASETDIILQLVGIR</sequence>
<dbReference type="EMBL" id="JADIMI010000084">
    <property type="protein sequence ID" value="MBO8453010.1"/>
    <property type="molecule type" value="Genomic_DNA"/>
</dbReference>
<evidence type="ECO:0000313" key="2">
    <source>
        <dbReference type="Proteomes" id="UP000823661"/>
    </source>
</evidence>
<comment type="caution">
    <text evidence="1">The sequence shown here is derived from an EMBL/GenBank/DDBJ whole genome shotgun (WGS) entry which is preliminary data.</text>
</comment>
<dbReference type="Pfam" id="PF17170">
    <property type="entry name" value="DUF5128"/>
    <property type="match status" value="1"/>
</dbReference>
<dbReference type="Proteomes" id="UP000823661">
    <property type="component" value="Unassembled WGS sequence"/>
</dbReference>
<dbReference type="SUPFAM" id="SSF50969">
    <property type="entry name" value="YVTN repeat-like/Quinoprotein amine dehydrogenase"/>
    <property type="match status" value="1"/>
</dbReference>
<reference evidence="1" key="1">
    <citation type="submission" date="2020-10" db="EMBL/GenBank/DDBJ databases">
        <authorList>
            <person name="Gilroy R."/>
        </authorList>
    </citation>
    <scope>NUCLEOTIDE SEQUENCE</scope>
    <source>
        <strain evidence="1">B1-20833</strain>
    </source>
</reference>
<protein>
    <submittedName>
        <fullName evidence="1">6-bladed beta-propeller</fullName>
    </submittedName>
</protein>
<organism evidence="1 2">
    <name type="scientific">Candidatus Cryptobacteroides intestinavium</name>
    <dbReference type="NCBI Taxonomy" id="2840766"/>
    <lineage>
        <taxon>Bacteria</taxon>
        <taxon>Pseudomonadati</taxon>
        <taxon>Bacteroidota</taxon>
        <taxon>Bacteroidia</taxon>
        <taxon>Bacteroidales</taxon>
        <taxon>Candidatus Cryptobacteroides</taxon>
    </lineage>
</organism>
<name>A0A9D9EW33_9BACT</name>
<evidence type="ECO:0000313" key="1">
    <source>
        <dbReference type="EMBL" id="MBO8453010.1"/>
    </source>
</evidence>
<dbReference type="AlphaFoldDB" id="A0A9D9EW33"/>
<gene>
    <name evidence="1" type="ORF">IAC06_09055</name>
</gene>
<dbReference type="InterPro" id="IPR011044">
    <property type="entry name" value="Quino_amine_DH_bsu"/>
</dbReference>
<reference evidence="1" key="2">
    <citation type="journal article" date="2021" name="PeerJ">
        <title>Extensive microbial diversity within the chicken gut microbiome revealed by metagenomics and culture.</title>
        <authorList>
            <person name="Gilroy R."/>
            <person name="Ravi A."/>
            <person name="Getino M."/>
            <person name="Pursley I."/>
            <person name="Horton D.L."/>
            <person name="Alikhan N.F."/>
            <person name="Baker D."/>
            <person name="Gharbi K."/>
            <person name="Hall N."/>
            <person name="Watson M."/>
            <person name="Adriaenssens E.M."/>
            <person name="Foster-Nyarko E."/>
            <person name="Jarju S."/>
            <person name="Secka A."/>
            <person name="Antonio M."/>
            <person name="Oren A."/>
            <person name="Chaudhuri R.R."/>
            <person name="La Ragione R."/>
            <person name="Hildebrand F."/>
            <person name="Pallen M.J."/>
        </authorList>
    </citation>
    <scope>NUCLEOTIDE SEQUENCE</scope>
    <source>
        <strain evidence="1">B1-20833</strain>
    </source>
</reference>
<accession>A0A9D9EW33</accession>
<proteinExistence type="predicted"/>